<keyword evidence="2" id="KW-0677">Repeat</keyword>
<gene>
    <name evidence="10" type="primary">LOC106462659</name>
</gene>
<dbReference type="InterPro" id="IPR003598">
    <property type="entry name" value="Ig_sub2"/>
</dbReference>
<feature type="compositionally biased region" description="Basic and acidic residues" evidence="5">
    <location>
        <begin position="381"/>
        <end position="400"/>
    </location>
</feature>
<dbReference type="SMART" id="SM00408">
    <property type="entry name" value="IGc2"/>
    <property type="match status" value="3"/>
</dbReference>
<dbReference type="Proteomes" id="UP000694941">
    <property type="component" value="Unplaced"/>
</dbReference>
<evidence type="ECO:0000256" key="6">
    <source>
        <dbReference type="SAM" id="Phobius"/>
    </source>
</evidence>
<evidence type="ECO:0000313" key="9">
    <source>
        <dbReference type="Proteomes" id="UP000694941"/>
    </source>
</evidence>
<feature type="domain" description="Ig-like" evidence="8">
    <location>
        <begin position="134"/>
        <end position="234"/>
    </location>
</feature>
<protein>
    <submittedName>
        <fullName evidence="10">Lachesin-like isoform X1</fullName>
    </submittedName>
</protein>
<dbReference type="PROSITE" id="PS50835">
    <property type="entry name" value="IG_LIKE"/>
    <property type="match status" value="3"/>
</dbReference>
<name>A0ABM1SPX9_LIMPO</name>
<dbReference type="PANTHER" id="PTHR12231:SF253">
    <property type="entry name" value="DPR-INTERACTING PROTEIN ETA, ISOFORM B-RELATED"/>
    <property type="match status" value="1"/>
</dbReference>
<feature type="transmembrane region" description="Helical" evidence="6">
    <location>
        <begin position="419"/>
        <end position="437"/>
    </location>
</feature>
<organism evidence="9 10">
    <name type="scientific">Limulus polyphemus</name>
    <name type="common">Atlantic horseshoe crab</name>
    <dbReference type="NCBI Taxonomy" id="6850"/>
    <lineage>
        <taxon>Eukaryota</taxon>
        <taxon>Metazoa</taxon>
        <taxon>Ecdysozoa</taxon>
        <taxon>Arthropoda</taxon>
        <taxon>Chelicerata</taxon>
        <taxon>Merostomata</taxon>
        <taxon>Xiphosura</taxon>
        <taxon>Limulidae</taxon>
        <taxon>Limulus</taxon>
    </lineage>
</organism>
<evidence type="ECO:0000313" key="10">
    <source>
        <dbReference type="RefSeq" id="XP_022245685.1"/>
    </source>
</evidence>
<keyword evidence="6" id="KW-1133">Transmembrane helix</keyword>
<feature type="chain" id="PRO_5045941597" evidence="7">
    <location>
        <begin position="23"/>
        <end position="443"/>
    </location>
</feature>
<dbReference type="InterPro" id="IPR003599">
    <property type="entry name" value="Ig_sub"/>
</dbReference>
<accession>A0ABM1SPX9</accession>
<evidence type="ECO:0000256" key="7">
    <source>
        <dbReference type="SAM" id="SignalP"/>
    </source>
</evidence>
<feature type="domain" description="Ig-like" evidence="8">
    <location>
        <begin position="244"/>
        <end position="336"/>
    </location>
</feature>
<keyword evidence="1 7" id="KW-0732">Signal</keyword>
<dbReference type="Pfam" id="PF07686">
    <property type="entry name" value="V-set"/>
    <property type="match status" value="1"/>
</dbReference>
<feature type="domain" description="Ig-like" evidence="8">
    <location>
        <begin position="32"/>
        <end position="126"/>
    </location>
</feature>
<evidence type="ECO:0000256" key="3">
    <source>
        <dbReference type="ARBA" id="ARBA00023157"/>
    </source>
</evidence>
<dbReference type="InterPro" id="IPR007110">
    <property type="entry name" value="Ig-like_dom"/>
</dbReference>
<dbReference type="RefSeq" id="XP_022245685.1">
    <property type="nucleotide sequence ID" value="XM_022389977.1"/>
</dbReference>
<dbReference type="SMART" id="SM00409">
    <property type="entry name" value="IG"/>
    <property type="match status" value="3"/>
</dbReference>
<dbReference type="Pfam" id="PF13927">
    <property type="entry name" value="Ig_3"/>
    <property type="match status" value="2"/>
</dbReference>
<keyword evidence="6" id="KW-0472">Membrane</keyword>
<keyword evidence="6" id="KW-0812">Transmembrane</keyword>
<dbReference type="InterPro" id="IPR013106">
    <property type="entry name" value="Ig_V-set"/>
</dbReference>
<dbReference type="InterPro" id="IPR051170">
    <property type="entry name" value="Neural/epithelial_adhesion"/>
</dbReference>
<evidence type="ECO:0000256" key="4">
    <source>
        <dbReference type="ARBA" id="ARBA00023319"/>
    </source>
</evidence>
<feature type="signal peptide" evidence="7">
    <location>
        <begin position="1"/>
        <end position="22"/>
    </location>
</feature>
<dbReference type="PANTHER" id="PTHR12231">
    <property type="entry name" value="CTX-RELATED TYPE I TRANSMEMBRANE PROTEIN"/>
    <property type="match status" value="1"/>
</dbReference>
<reference evidence="10" key="1">
    <citation type="submission" date="2025-08" db="UniProtKB">
        <authorList>
            <consortium name="RefSeq"/>
        </authorList>
    </citation>
    <scope>IDENTIFICATION</scope>
    <source>
        <tissue evidence="10">Muscle</tissue>
    </source>
</reference>
<dbReference type="InterPro" id="IPR013783">
    <property type="entry name" value="Ig-like_fold"/>
</dbReference>
<feature type="region of interest" description="Disordered" evidence="5">
    <location>
        <begin position="375"/>
        <end position="411"/>
    </location>
</feature>
<dbReference type="InterPro" id="IPR036179">
    <property type="entry name" value="Ig-like_dom_sf"/>
</dbReference>
<evidence type="ECO:0000259" key="8">
    <source>
        <dbReference type="PROSITE" id="PS50835"/>
    </source>
</evidence>
<keyword evidence="9" id="KW-1185">Reference proteome</keyword>
<dbReference type="GeneID" id="106462659"/>
<proteinExistence type="predicted"/>
<keyword evidence="4" id="KW-0393">Immunoglobulin domain</keyword>
<evidence type="ECO:0000256" key="1">
    <source>
        <dbReference type="ARBA" id="ARBA00022729"/>
    </source>
</evidence>
<evidence type="ECO:0000256" key="5">
    <source>
        <dbReference type="SAM" id="MobiDB-lite"/>
    </source>
</evidence>
<dbReference type="Gene3D" id="2.60.40.10">
    <property type="entry name" value="Immunoglobulins"/>
    <property type="match status" value="3"/>
</dbReference>
<evidence type="ECO:0000256" key="2">
    <source>
        <dbReference type="ARBA" id="ARBA00022737"/>
    </source>
</evidence>
<sequence>MNRHLIGTIAFLLIILSNRVLGRTSYGYNKEPEFAEPVRNVTVAVGRTAQLLCVVDNLGTYRVAWLRVESKTILTIHQNVITRNYRVNLSHNDHRNWVLHIRDVQESDRGGYMCQINTVPMKSQVGYLDVFVPPEILGSESSSDVLVREGFNVTLTCRSKGYPTPTVTWRREDGEPLAVGNWQNNMIQVSKFVEDLSLSAKVHKGAQLNITKVSRLHMGAYLCIASNGVPPSVSHRIILQVHFPPLIWIPHQLVGALLGSDITLECHTEAFPTPVNYWTKEDGAMIVSNMKYTCGTIEETYKIYMKLTIRNVEPVDYGKYRCFAKNSLGETEGSIRLYEIHISSPNEGELSTSFLQSVNGKKQWINNSTVGKPAFSAEGDADNRRGGKFNDHTRKNDRTSRNSSSSSPELPGRFKKDQLTLIIVNGLLLGAYFLLHFELSAVR</sequence>
<dbReference type="SUPFAM" id="SSF48726">
    <property type="entry name" value="Immunoglobulin"/>
    <property type="match status" value="3"/>
</dbReference>
<keyword evidence="3" id="KW-1015">Disulfide bond</keyword>